<feature type="domain" description="RRM" evidence="4">
    <location>
        <begin position="3"/>
        <end position="73"/>
    </location>
</feature>
<feature type="compositionally biased region" description="Basic and acidic residues" evidence="3">
    <location>
        <begin position="160"/>
        <end position="170"/>
    </location>
</feature>
<evidence type="ECO:0000256" key="1">
    <source>
        <dbReference type="ARBA" id="ARBA00022884"/>
    </source>
</evidence>
<dbReference type="CDD" id="cd12339">
    <property type="entry name" value="RRM2_SRSF1_4_like"/>
    <property type="match status" value="1"/>
</dbReference>
<feature type="compositionally biased region" description="Basic and acidic residues" evidence="3">
    <location>
        <begin position="214"/>
        <end position="289"/>
    </location>
</feature>
<dbReference type="PANTHER" id="PTHR23003:SF51">
    <property type="entry name" value="SERINE-ARGININE PROTEIN 55"/>
    <property type="match status" value="1"/>
</dbReference>
<dbReference type="InterPro" id="IPR035979">
    <property type="entry name" value="RBD_domain_sf"/>
</dbReference>
<dbReference type="Proteomes" id="UP000559027">
    <property type="component" value="Unassembled WGS sequence"/>
</dbReference>
<feature type="domain" description="RRM" evidence="4">
    <location>
        <begin position="96"/>
        <end position="169"/>
    </location>
</feature>
<dbReference type="SUPFAM" id="SSF54928">
    <property type="entry name" value="RNA-binding domain, RBD"/>
    <property type="match status" value="1"/>
</dbReference>
<evidence type="ECO:0000313" key="5">
    <source>
        <dbReference type="EMBL" id="KAF5358400.1"/>
    </source>
</evidence>
<reference evidence="5 6" key="1">
    <citation type="journal article" date="2020" name="ISME J.">
        <title>Uncovering the hidden diversity of litter-decomposition mechanisms in mushroom-forming fungi.</title>
        <authorList>
            <person name="Floudas D."/>
            <person name="Bentzer J."/>
            <person name="Ahren D."/>
            <person name="Johansson T."/>
            <person name="Persson P."/>
            <person name="Tunlid A."/>
        </authorList>
    </citation>
    <scope>NUCLEOTIDE SEQUENCE [LARGE SCALE GENOMIC DNA]</scope>
    <source>
        <strain evidence="5 6">CBS 146.42</strain>
    </source>
</reference>
<evidence type="ECO:0000313" key="6">
    <source>
        <dbReference type="Proteomes" id="UP000559027"/>
    </source>
</evidence>
<dbReference type="PANTHER" id="PTHR23003">
    <property type="entry name" value="RNA RECOGNITION MOTIF RRM DOMAIN CONTAINING PROTEIN"/>
    <property type="match status" value="1"/>
</dbReference>
<sequence length="296" mass="34985">MSRRLYLGRLPTDARTEDVQKFFDGFGRIIDCRVMTGFGFVEFESPKDAEEAVQTYNGKSFMGTNIVVEFAKESRPRRENHEDRGHGPRARRPPGIRLIVTGVSRDTSWQDLKDFGRDAGSVSFADIDRDYPGQGILEYLSREDADRAVRELDGKELRGRPVRVALDDSRGGGGGSGGGGADNYRRDDRRDDRYRDDRYKDDRYRRDRSRSPPRRPDYEDRRPRSPPYKREDYDRRPAGYDDYRRGGYDDRRPSDYYYDRRRDDYDRRRDDRRRDEKDERFDERARHANGESGWSR</sequence>
<dbReference type="Gene3D" id="3.30.70.330">
    <property type="match status" value="2"/>
</dbReference>
<dbReference type="InterPro" id="IPR000504">
    <property type="entry name" value="RRM_dom"/>
</dbReference>
<dbReference type="InterPro" id="IPR050374">
    <property type="entry name" value="RRT5_SRSF_SR"/>
</dbReference>
<proteinExistence type="predicted"/>
<accession>A0A8H5LI68</accession>
<dbReference type="GO" id="GO:0005634">
    <property type="term" value="C:nucleus"/>
    <property type="evidence" value="ECO:0007669"/>
    <property type="project" value="TreeGrafter"/>
</dbReference>
<protein>
    <recommendedName>
        <fullName evidence="4">RRM domain-containing protein</fullName>
    </recommendedName>
</protein>
<dbReference type="EMBL" id="JAACJO010000005">
    <property type="protein sequence ID" value="KAF5358400.1"/>
    <property type="molecule type" value="Genomic_DNA"/>
</dbReference>
<dbReference type="PROSITE" id="PS50102">
    <property type="entry name" value="RRM"/>
    <property type="match status" value="2"/>
</dbReference>
<dbReference type="OrthoDB" id="1099063at2759"/>
<feature type="compositionally biased region" description="Basic and acidic residues" evidence="3">
    <location>
        <begin position="183"/>
        <end position="205"/>
    </location>
</feature>
<dbReference type="GO" id="GO:0003729">
    <property type="term" value="F:mRNA binding"/>
    <property type="evidence" value="ECO:0007669"/>
    <property type="project" value="TreeGrafter"/>
</dbReference>
<feature type="compositionally biased region" description="Basic and acidic residues" evidence="3">
    <location>
        <begin position="73"/>
        <end position="86"/>
    </location>
</feature>
<feature type="region of interest" description="Disordered" evidence="3">
    <location>
        <begin position="160"/>
        <end position="296"/>
    </location>
</feature>
<dbReference type="Pfam" id="PF00076">
    <property type="entry name" value="RRM_1"/>
    <property type="match status" value="2"/>
</dbReference>
<evidence type="ECO:0000256" key="3">
    <source>
        <dbReference type="SAM" id="MobiDB-lite"/>
    </source>
</evidence>
<dbReference type="InterPro" id="IPR012677">
    <property type="entry name" value="Nucleotide-bd_a/b_plait_sf"/>
</dbReference>
<feature type="compositionally biased region" description="Gly residues" evidence="3">
    <location>
        <begin position="171"/>
        <end position="181"/>
    </location>
</feature>
<dbReference type="GO" id="GO:0005737">
    <property type="term" value="C:cytoplasm"/>
    <property type="evidence" value="ECO:0007669"/>
    <property type="project" value="TreeGrafter"/>
</dbReference>
<comment type="caution">
    <text evidence="5">The sequence shown here is derived from an EMBL/GenBank/DDBJ whole genome shotgun (WGS) entry which is preliminary data.</text>
</comment>
<evidence type="ECO:0000256" key="2">
    <source>
        <dbReference type="PROSITE-ProRule" id="PRU00176"/>
    </source>
</evidence>
<name>A0A8H5LI68_9AGAR</name>
<organism evidence="5 6">
    <name type="scientific">Leucocoprinus leucothites</name>
    <dbReference type="NCBI Taxonomy" id="201217"/>
    <lineage>
        <taxon>Eukaryota</taxon>
        <taxon>Fungi</taxon>
        <taxon>Dikarya</taxon>
        <taxon>Basidiomycota</taxon>
        <taxon>Agaricomycotina</taxon>
        <taxon>Agaricomycetes</taxon>
        <taxon>Agaricomycetidae</taxon>
        <taxon>Agaricales</taxon>
        <taxon>Agaricineae</taxon>
        <taxon>Agaricaceae</taxon>
        <taxon>Leucocoprinus</taxon>
    </lineage>
</organism>
<gene>
    <name evidence="5" type="ORF">D9756_001445</name>
</gene>
<keyword evidence="1 2" id="KW-0694">RNA-binding</keyword>
<dbReference type="SMART" id="SM00360">
    <property type="entry name" value="RRM"/>
    <property type="match status" value="2"/>
</dbReference>
<dbReference type="AlphaFoldDB" id="A0A8H5LI68"/>
<keyword evidence="6" id="KW-1185">Reference proteome</keyword>
<feature type="region of interest" description="Disordered" evidence="3">
    <location>
        <begin position="73"/>
        <end position="94"/>
    </location>
</feature>
<evidence type="ECO:0000259" key="4">
    <source>
        <dbReference type="PROSITE" id="PS50102"/>
    </source>
</evidence>